<dbReference type="AlphaFoldDB" id="A0A2X1IYN6"/>
<evidence type="ECO:0000313" key="2">
    <source>
        <dbReference type="Proteomes" id="UP000250561"/>
    </source>
</evidence>
<proteinExistence type="predicted"/>
<protein>
    <submittedName>
        <fullName evidence="1">YD repeat-containing protein</fullName>
    </submittedName>
</protein>
<reference evidence="1 2" key="1">
    <citation type="submission" date="2018-06" db="EMBL/GenBank/DDBJ databases">
        <authorList>
            <consortium name="Pathogen Informatics"/>
            <person name="Doyle S."/>
        </authorList>
    </citation>
    <scope>NUCLEOTIDE SEQUENCE [LARGE SCALE GENOMIC DNA]</scope>
    <source>
        <strain evidence="1 2">NCTC11126</strain>
    </source>
</reference>
<evidence type="ECO:0000313" key="1">
    <source>
        <dbReference type="EMBL" id="SPW40307.1"/>
    </source>
</evidence>
<dbReference type="Proteomes" id="UP000250561">
    <property type="component" value="Unassembled WGS sequence"/>
</dbReference>
<name>A0A2X1IYN6_ECOLX</name>
<sequence length="50" mass="5778">MAGARGVLRLDEGHRLAALWQALPEELRLSPHRYLATNSPQGPWWLLGWW</sequence>
<organism evidence="1 2">
    <name type="scientific">Escherichia coli</name>
    <dbReference type="NCBI Taxonomy" id="562"/>
    <lineage>
        <taxon>Bacteria</taxon>
        <taxon>Pseudomonadati</taxon>
        <taxon>Pseudomonadota</taxon>
        <taxon>Gammaproteobacteria</taxon>
        <taxon>Enterobacterales</taxon>
        <taxon>Enterobacteriaceae</taxon>
        <taxon>Escherichia</taxon>
    </lineage>
</organism>
<dbReference type="EMBL" id="UARS01000004">
    <property type="protein sequence ID" value="SPW40307.1"/>
    <property type="molecule type" value="Genomic_DNA"/>
</dbReference>
<accession>A0A2X1IYN6</accession>
<gene>
    <name evidence="1" type="ORF">NCTC11126_01639</name>
</gene>